<accession>A0A136JG82</accession>
<feature type="domain" description="Rhodopsin" evidence="8">
    <location>
        <begin position="37"/>
        <end position="276"/>
    </location>
</feature>
<dbReference type="Proteomes" id="UP000070501">
    <property type="component" value="Unassembled WGS sequence"/>
</dbReference>
<name>A0A136JG82_9PEZI</name>
<organism evidence="9 10">
    <name type="scientific">Microdochium bolleyi</name>
    <dbReference type="NCBI Taxonomy" id="196109"/>
    <lineage>
        <taxon>Eukaryota</taxon>
        <taxon>Fungi</taxon>
        <taxon>Dikarya</taxon>
        <taxon>Ascomycota</taxon>
        <taxon>Pezizomycotina</taxon>
        <taxon>Sordariomycetes</taxon>
        <taxon>Xylariomycetidae</taxon>
        <taxon>Xylariales</taxon>
        <taxon>Microdochiaceae</taxon>
        <taxon>Microdochium</taxon>
    </lineage>
</organism>
<dbReference type="Pfam" id="PF20684">
    <property type="entry name" value="Fung_rhodopsin"/>
    <property type="match status" value="1"/>
</dbReference>
<feature type="compositionally biased region" description="Low complexity" evidence="6">
    <location>
        <begin position="317"/>
        <end position="329"/>
    </location>
</feature>
<feature type="transmembrane region" description="Helical" evidence="7">
    <location>
        <begin position="94"/>
        <end position="119"/>
    </location>
</feature>
<protein>
    <recommendedName>
        <fullName evidence="8">Rhodopsin domain-containing protein</fullName>
    </recommendedName>
</protein>
<evidence type="ECO:0000256" key="2">
    <source>
        <dbReference type="ARBA" id="ARBA00022692"/>
    </source>
</evidence>
<dbReference type="GO" id="GO:0016020">
    <property type="term" value="C:membrane"/>
    <property type="evidence" value="ECO:0007669"/>
    <property type="project" value="UniProtKB-SubCell"/>
</dbReference>
<keyword evidence="3 7" id="KW-1133">Transmembrane helix</keyword>
<evidence type="ECO:0000313" key="10">
    <source>
        <dbReference type="Proteomes" id="UP000070501"/>
    </source>
</evidence>
<reference evidence="10" key="1">
    <citation type="submission" date="2016-02" db="EMBL/GenBank/DDBJ databases">
        <title>Draft genome sequence of Microdochium bolleyi, a fungal endophyte of beachgrass.</title>
        <authorList>
            <consortium name="DOE Joint Genome Institute"/>
            <person name="David A.S."/>
            <person name="May G."/>
            <person name="Haridas S."/>
            <person name="Lim J."/>
            <person name="Wang M."/>
            <person name="Labutti K."/>
            <person name="Lipzen A."/>
            <person name="Barry K."/>
            <person name="Grigoriev I.V."/>
        </authorList>
    </citation>
    <scope>NUCLEOTIDE SEQUENCE [LARGE SCALE GENOMIC DNA]</scope>
    <source>
        <strain evidence="10">J235TASD1</strain>
    </source>
</reference>
<evidence type="ECO:0000256" key="7">
    <source>
        <dbReference type="SAM" id="Phobius"/>
    </source>
</evidence>
<keyword evidence="2 7" id="KW-0812">Transmembrane</keyword>
<dbReference type="AlphaFoldDB" id="A0A136JG82"/>
<proteinExistence type="inferred from homology"/>
<feature type="transmembrane region" description="Helical" evidence="7">
    <location>
        <begin position="20"/>
        <end position="41"/>
    </location>
</feature>
<feature type="compositionally biased region" description="Polar residues" evidence="6">
    <location>
        <begin position="287"/>
        <end position="300"/>
    </location>
</feature>
<dbReference type="PANTHER" id="PTHR33048:SF155">
    <property type="entry name" value="INTEGRAL MEMBRANE PROTEIN"/>
    <property type="match status" value="1"/>
</dbReference>
<feature type="transmembrane region" description="Helical" evidence="7">
    <location>
        <begin position="174"/>
        <end position="202"/>
    </location>
</feature>
<feature type="transmembrane region" description="Helical" evidence="7">
    <location>
        <begin position="53"/>
        <end position="74"/>
    </location>
</feature>
<evidence type="ECO:0000313" key="9">
    <source>
        <dbReference type="EMBL" id="KXJ96170.1"/>
    </source>
</evidence>
<feature type="region of interest" description="Disordered" evidence="6">
    <location>
        <begin position="465"/>
        <end position="485"/>
    </location>
</feature>
<keyword evidence="10" id="KW-1185">Reference proteome</keyword>
<evidence type="ECO:0000256" key="1">
    <source>
        <dbReference type="ARBA" id="ARBA00004141"/>
    </source>
</evidence>
<evidence type="ECO:0000256" key="5">
    <source>
        <dbReference type="ARBA" id="ARBA00038359"/>
    </source>
</evidence>
<feature type="transmembrane region" description="Helical" evidence="7">
    <location>
        <begin position="252"/>
        <end position="280"/>
    </location>
</feature>
<feature type="region of interest" description="Disordered" evidence="6">
    <location>
        <begin position="287"/>
        <end position="423"/>
    </location>
</feature>
<evidence type="ECO:0000256" key="6">
    <source>
        <dbReference type="SAM" id="MobiDB-lite"/>
    </source>
</evidence>
<evidence type="ECO:0000256" key="3">
    <source>
        <dbReference type="ARBA" id="ARBA00022989"/>
    </source>
</evidence>
<dbReference type="EMBL" id="KQ964246">
    <property type="protein sequence ID" value="KXJ96170.1"/>
    <property type="molecule type" value="Genomic_DNA"/>
</dbReference>
<gene>
    <name evidence="9" type="ORF">Micbo1qcDRAFT_201487</name>
</gene>
<sequence length="485" mass="51724">MGDTGPPPEWYLKQDKGPTIIATISSITALATAFVAARVFVKTLTLRALTVDDYVIVVSLVFGWLAVGFSIAAVLSGDGRHITALTPDHISGAIMWTMIGFIPSILSISVPKFAVVTLLVKLLNPTRAHQIFLWAIVTLSGLGLCGCMVILYAQCRPARSMWDFSVTDKSCWNIWILINYSRCMAVFAGLVDLYLAVYPATVLYTLQLNWKKKAALSGALGIGVISAVTAFYKGTTLSGLASPDFTWDTCDLTMWTCIEGGTIIIAACIPLLQPLLDLILGRRTLTSRNKSSDPSSNYKNNYYHEHLSSRDHHPGRSGTRGTELSSLGGSSSGRPGGRRMGKSDVETSILVTKNDDGGSQESILLRAEREPGRPTSRGGAPSDKNNNNNNDNSSTSPAAAGNAASPAAGVAKTATSDQAPRGARRVMLSLVPDQARRHGSGNGAALRGNHQAGIMMTHEVTVEYGPGDLSQSGTTVTSPARWKPM</sequence>
<keyword evidence="4 7" id="KW-0472">Membrane</keyword>
<evidence type="ECO:0000259" key="8">
    <source>
        <dbReference type="Pfam" id="PF20684"/>
    </source>
</evidence>
<feature type="compositionally biased region" description="Low complexity" evidence="6">
    <location>
        <begin position="380"/>
        <end position="411"/>
    </location>
</feature>
<dbReference type="OrthoDB" id="3923077at2759"/>
<feature type="compositionally biased region" description="Polar residues" evidence="6">
    <location>
        <begin position="469"/>
        <end position="478"/>
    </location>
</feature>
<feature type="compositionally biased region" description="Basic and acidic residues" evidence="6">
    <location>
        <begin position="302"/>
        <end position="314"/>
    </location>
</feature>
<dbReference type="STRING" id="196109.A0A136JG82"/>
<dbReference type="InterPro" id="IPR052337">
    <property type="entry name" value="SAT4-like"/>
</dbReference>
<feature type="transmembrane region" description="Helical" evidence="7">
    <location>
        <begin position="131"/>
        <end position="154"/>
    </location>
</feature>
<dbReference type="PANTHER" id="PTHR33048">
    <property type="entry name" value="PTH11-LIKE INTEGRAL MEMBRANE PROTEIN (AFU_ORTHOLOGUE AFUA_5G11245)"/>
    <property type="match status" value="1"/>
</dbReference>
<comment type="similarity">
    <text evidence="5">Belongs to the SAT4 family.</text>
</comment>
<evidence type="ECO:0000256" key="4">
    <source>
        <dbReference type="ARBA" id="ARBA00023136"/>
    </source>
</evidence>
<comment type="subcellular location">
    <subcellularLocation>
        <location evidence="1">Membrane</location>
        <topology evidence="1">Multi-pass membrane protein</topology>
    </subcellularLocation>
</comment>
<dbReference type="InterPro" id="IPR049326">
    <property type="entry name" value="Rhodopsin_dom_fungi"/>
</dbReference>
<dbReference type="InParanoid" id="A0A136JG82"/>
<feature type="transmembrane region" description="Helical" evidence="7">
    <location>
        <begin position="214"/>
        <end position="232"/>
    </location>
</feature>